<name>A0ABQ7NI81_BRACM</name>
<keyword evidence="3" id="KW-1185">Reference proteome</keyword>
<keyword evidence="1" id="KW-1133">Transmembrane helix</keyword>
<dbReference type="EMBL" id="JADBGQ010000002">
    <property type="protein sequence ID" value="KAG5410587.1"/>
    <property type="molecule type" value="Genomic_DNA"/>
</dbReference>
<evidence type="ECO:0008006" key="4">
    <source>
        <dbReference type="Google" id="ProtNLM"/>
    </source>
</evidence>
<keyword evidence="1" id="KW-0472">Membrane</keyword>
<keyword evidence="1" id="KW-0812">Transmembrane</keyword>
<comment type="caution">
    <text evidence="2">The sequence shown here is derived from an EMBL/GenBank/DDBJ whole genome shotgun (WGS) entry which is preliminary data.</text>
</comment>
<organism evidence="2 3">
    <name type="scientific">Brassica rapa subsp. trilocularis</name>
    <dbReference type="NCBI Taxonomy" id="1813537"/>
    <lineage>
        <taxon>Eukaryota</taxon>
        <taxon>Viridiplantae</taxon>
        <taxon>Streptophyta</taxon>
        <taxon>Embryophyta</taxon>
        <taxon>Tracheophyta</taxon>
        <taxon>Spermatophyta</taxon>
        <taxon>Magnoliopsida</taxon>
        <taxon>eudicotyledons</taxon>
        <taxon>Gunneridae</taxon>
        <taxon>Pentapetalae</taxon>
        <taxon>rosids</taxon>
        <taxon>malvids</taxon>
        <taxon>Brassicales</taxon>
        <taxon>Brassicaceae</taxon>
        <taxon>Brassiceae</taxon>
        <taxon>Brassica</taxon>
    </lineage>
</organism>
<dbReference type="Proteomes" id="UP000823674">
    <property type="component" value="Chromosome A02"/>
</dbReference>
<sequence>MADFTTVMELKKDDLLLKERLSKLAILDTLLAKPGPLSEPEEVVKNKLLALQPSDSAEYGGETSEYSETEDLIRRDQEELSLQYGDTAQYPPQYPPQPEVEFGFPQVCYCGGAPKLATSYTRLDPGRRYYTCEHVDDGECHVWKWWDVAVMEEMRARDKHVLQLEEKVDNLNLLSDYETDEKVLRLEQLVCDLAKKESSFINGFEVFIGVMLIVLVVLGLVIGLK</sequence>
<protein>
    <recommendedName>
        <fullName evidence="4">Zinc finger GRF-type domain-containing protein</fullName>
    </recommendedName>
</protein>
<evidence type="ECO:0000313" key="2">
    <source>
        <dbReference type="EMBL" id="KAG5410587.1"/>
    </source>
</evidence>
<gene>
    <name evidence="2" type="primary">A02g506330.1_BraROA</name>
    <name evidence="2" type="ORF">IGI04_006906</name>
</gene>
<evidence type="ECO:0000313" key="3">
    <source>
        <dbReference type="Proteomes" id="UP000823674"/>
    </source>
</evidence>
<reference evidence="2 3" key="1">
    <citation type="submission" date="2021-03" db="EMBL/GenBank/DDBJ databases">
        <authorList>
            <person name="King G.J."/>
            <person name="Bancroft I."/>
            <person name="Baten A."/>
            <person name="Bloomfield J."/>
            <person name="Borpatragohain P."/>
            <person name="He Z."/>
            <person name="Irish N."/>
            <person name="Irwin J."/>
            <person name="Liu K."/>
            <person name="Mauleon R.P."/>
            <person name="Moore J."/>
            <person name="Morris R."/>
            <person name="Ostergaard L."/>
            <person name="Wang B."/>
            <person name="Wells R."/>
        </authorList>
    </citation>
    <scope>NUCLEOTIDE SEQUENCE [LARGE SCALE GENOMIC DNA]</scope>
    <source>
        <strain evidence="2">R-o-18</strain>
        <tissue evidence="2">Leaf</tissue>
    </source>
</reference>
<dbReference type="PANTHER" id="PTHR33248">
    <property type="entry name" value="ZINC ION-BINDING PROTEIN"/>
    <property type="match status" value="1"/>
</dbReference>
<feature type="transmembrane region" description="Helical" evidence="1">
    <location>
        <begin position="206"/>
        <end position="224"/>
    </location>
</feature>
<evidence type="ECO:0000256" key="1">
    <source>
        <dbReference type="SAM" id="Phobius"/>
    </source>
</evidence>
<accession>A0ABQ7NI81</accession>
<proteinExistence type="predicted"/>